<evidence type="ECO:0000259" key="1">
    <source>
        <dbReference type="Pfam" id="PF07883"/>
    </source>
</evidence>
<dbReference type="Pfam" id="PF07883">
    <property type="entry name" value="Cupin_2"/>
    <property type="match status" value="1"/>
</dbReference>
<gene>
    <name evidence="2" type="ORF">A6769_31765</name>
</gene>
<feature type="domain" description="Cupin type-2" evidence="1">
    <location>
        <begin position="44"/>
        <end position="111"/>
    </location>
</feature>
<protein>
    <submittedName>
        <fullName evidence="2">Cupin</fullName>
    </submittedName>
</protein>
<dbReference type="PANTHER" id="PTHR36440:SF1">
    <property type="entry name" value="PUTATIVE (AFU_ORTHOLOGUE AFUA_8G07350)-RELATED"/>
    <property type="match status" value="1"/>
</dbReference>
<dbReference type="SUPFAM" id="SSF51182">
    <property type="entry name" value="RmlC-like cupins"/>
    <property type="match status" value="1"/>
</dbReference>
<dbReference type="PANTHER" id="PTHR36440">
    <property type="entry name" value="PUTATIVE (AFU_ORTHOLOGUE AFUA_8G07350)-RELATED"/>
    <property type="match status" value="1"/>
</dbReference>
<proteinExistence type="predicted"/>
<name>A0A367R3J6_NOSPU</name>
<dbReference type="InterPro" id="IPR014710">
    <property type="entry name" value="RmlC-like_jellyroll"/>
</dbReference>
<sequence>MNAQNKLQAFQVNSAEGRAYWGMGILWIMLATAEDTDGQYSCIEELLPHGPAAPPHIHEAADETFYMIEGEATFFVEDQPIKAIAGSFVSIPRGTKHAFQIDSETARLLNTYVPAGFEYTIIATTVPAEERTLPPASLPFPDREQANQVLEQVTQQYPAAKTKFLQGFAS</sequence>
<evidence type="ECO:0000313" key="2">
    <source>
        <dbReference type="EMBL" id="RCJ31038.1"/>
    </source>
</evidence>
<organism evidence="2 3">
    <name type="scientific">Nostoc punctiforme NIES-2108</name>
    <dbReference type="NCBI Taxonomy" id="1356359"/>
    <lineage>
        <taxon>Bacteria</taxon>
        <taxon>Bacillati</taxon>
        <taxon>Cyanobacteriota</taxon>
        <taxon>Cyanophyceae</taxon>
        <taxon>Nostocales</taxon>
        <taxon>Nostocaceae</taxon>
        <taxon>Nostoc</taxon>
    </lineage>
</organism>
<dbReference type="AlphaFoldDB" id="A0A367R3J6"/>
<dbReference type="InterPro" id="IPR011051">
    <property type="entry name" value="RmlC_Cupin_sf"/>
</dbReference>
<dbReference type="EMBL" id="LXQE01000179">
    <property type="protein sequence ID" value="RCJ31038.1"/>
    <property type="molecule type" value="Genomic_DNA"/>
</dbReference>
<dbReference type="InterPro" id="IPR013096">
    <property type="entry name" value="Cupin_2"/>
</dbReference>
<dbReference type="Proteomes" id="UP000252085">
    <property type="component" value="Unassembled WGS sequence"/>
</dbReference>
<dbReference type="CDD" id="cd02215">
    <property type="entry name" value="cupin_QDO_N_C"/>
    <property type="match status" value="1"/>
</dbReference>
<accession>A0A367R3J6</accession>
<evidence type="ECO:0000313" key="3">
    <source>
        <dbReference type="Proteomes" id="UP000252085"/>
    </source>
</evidence>
<dbReference type="InterPro" id="IPR053146">
    <property type="entry name" value="QDO-like"/>
</dbReference>
<dbReference type="Gene3D" id="2.60.120.10">
    <property type="entry name" value="Jelly Rolls"/>
    <property type="match status" value="1"/>
</dbReference>
<comment type="caution">
    <text evidence="2">The sequence shown here is derived from an EMBL/GenBank/DDBJ whole genome shotgun (WGS) entry which is preliminary data.</text>
</comment>
<reference evidence="2 3" key="1">
    <citation type="submission" date="2016-04" db="EMBL/GenBank/DDBJ databases">
        <authorList>
            <person name="Evans L.H."/>
            <person name="Alamgir A."/>
            <person name="Owens N."/>
            <person name="Weber N.D."/>
            <person name="Virtaneva K."/>
            <person name="Barbian K."/>
            <person name="Babar A."/>
            <person name="Rosenke K."/>
        </authorList>
    </citation>
    <scope>NUCLEOTIDE SEQUENCE [LARGE SCALE GENOMIC DNA]</scope>
    <source>
        <strain evidence="2">NIES-2108</strain>
    </source>
</reference>